<dbReference type="SUPFAM" id="SSF57667">
    <property type="entry name" value="beta-beta-alpha zinc fingers"/>
    <property type="match status" value="2"/>
</dbReference>
<evidence type="ECO:0000256" key="2">
    <source>
        <dbReference type="ARBA" id="ARBA00022723"/>
    </source>
</evidence>
<dbReference type="PANTHER" id="PTHR24388:SF54">
    <property type="entry name" value="PROTEIN ESCARGOT"/>
    <property type="match status" value="1"/>
</dbReference>
<dbReference type="Pfam" id="PF00096">
    <property type="entry name" value="zf-C2H2"/>
    <property type="match status" value="1"/>
</dbReference>
<dbReference type="InterPro" id="IPR036236">
    <property type="entry name" value="Znf_C2H2_sf"/>
</dbReference>
<dbReference type="PROSITE" id="PS50157">
    <property type="entry name" value="ZINC_FINGER_C2H2_2"/>
    <property type="match status" value="5"/>
</dbReference>
<feature type="domain" description="C2H2-type" evidence="12">
    <location>
        <begin position="305"/>
        <end position="333"/>
    </location>
</feature>
<evidence type="ECO:0000259" key="13">
    <source>
        <dbReference type="PROSITE" id="PS50950"/>
    </source>
</evidence>
<feature type="domain" description="THAP-type" evidence="13">
    <location>
        <begin position="1"/>
        <end position="87"/>
    </location>
</feature>
<keyword evidence="4 9" id="KW-0863">Zinc-finger</keyword>
<evidence type="ECO:0000259" key="12">
    <source>
        <dbReference type="PROSITE" id="PS50157"/>
    </source>
</evidence>
<dbReference type="GO" id="GO:0008270">
    <property type="term" value="F:zinc ion binding"/>
    <property type="evidence" value="ECO:0007669"/>
    <property type="project" value="UniProtKB-KW"/>
</dbReference>
<dbReference type="PANTHER" id="PTHR24388">
    <property type="entry name" value="ZINC FINGER PROTEIN"/>
    <property type="match status" value="1"/>
</dbReference>
<proteinExistence type="inferred from homology"/>
<evidence type="ECO:0000256" key="3">
    <source>
        <dbReference type="ARBA" id="ARBA00022737"/>
    </source>
</evidence>
<dbReference type="OrthoDB" id="7331812at2759"/>
<evidence type="ECO:0000313" key="14">
    <source>
        <dbReference type="EMBL" id="CDW33512.1"/>
    </source>
</evidence>
<evidence type="ECO:0000256" key="6">
    <source>
        <dbReference type="ARBA" id="ARBA00023125"/>
    </source>
</evidence>
<evidence type="ECO:0000256" key="9">
    <source>
        <dbReference type="PROSITE-ProRule" id="PRU00042"/>
    </source>
</evidence>
<keyword evidence="6 10" id="KW-0238">DNA-binding</keyword>
<dbReference type="InterPro" id="IPR013087">
    <property type="entry name" value="Znf_C2H2_type"/>
</dbReference>
<dbReference type="SUPFAM" id="SSF57716">
    <property type="entry name" value="Glucocorticoid receptor-like (DNA-binding domain)"/>
    <property type="match status" value="1"/>
</dbReference>
<dbReference type="GO" id="GO:0000981">
    <property type="term" value="F:DNA-binding transcription factor activity, RNA polymerase II-specific"/>
    <property type="evidence" value="ECO:0007669"/>
    <property type="project" value="TreeGrafter"/>
</dbReference>
<evidence type="ECO:0000256" key="10">
    <source>
        <dbReference type="PROSITE-ProRule" id="PRU00309"/>
    </source>
</evidence>
<dbReference type="PROSITE" id="PS00028">
    <property type="entry name" value="ZINC_FINGER_C2H2_1"/>
    <property type="match status" value="4"/>
</dbReference>
<protein>
    <submittedName>
        <fullName evidence="14">Uncharacterized protein</fullName>
    </submittedName>
</protein>
<evidence type="ECO:0000256" key="1">
    <source>
        <dbReference type="ARBA" id="ARBA00004123"/>
    </source>
</evidence>
<feature type="domain" description="C2H2-type" evidence="12">
    <location>
        <begin position="336"/>
        <end position="364"/>
    </location>
</feature>
<dbReference type="Pfam" id="PF05485">
    <property type="entry name" value="THAP"/>
    <property type="match status" value="1"/>
</dbReference>
<dbReference type="SMART" id="SM00980">
    <property type="entry name" value="THAP"/>
    <property type="match status" value="1"/>
</dbReference>
<evidence type="ECO:0000256" key="4">
    <source>
        <dbReference type="ARBA" id="ARBA00022771"/>
    </source>
</evidence>
<dbReference type="InterPro" id="IPR050527">
    <property type="entry name" value="Snail/Krueppel_Znf"/>
</dbReference>
<dbReference type="EMBL" id="HACA01016151">
    <property type="protein sequence ID" value="CDW33512.1"/>
    <property type="molecule type" value="Transcribed_RNA"/>
</dbReference>
<feature type="region of interest" description="Disordered" evidence="11">
    <location>
        <begin position="138"/>
        <end position="159"/>
    </location>
</feature>
<dbReference type="AlphaFoldDB" id="A0A0K2U6G2"/>
<feature type="domain" description="C2H2-type" evidence="12">
    <location>
        <begin position="272"/>
        <end position="295"/>
    </location>
</feature>
<keyword evidence="2" id="KW-0479">Metal-binding</keyword>
<feature type="domain" description="C2H2-type" evidence="12">
    <location>
        <begin position="364"/>
        <end position="392"/>
    </location>
</feature>
<dbReference type="InterPro" id="IPR006612">
    <property type="entry name" value="THAP_Znf"/>
</dbReference>
<sequence>MPSCCSVPGCSKRGGFRFPSNESICLQWRIALRRKDENNSLWIPSSFALVCDEHFKPDDYRVIMQSLADIGGKSCRRLKPTAVPSIFPWSNTEKKGDDTFDKYRGRKRYSLTDIENESKKSEDNRVMKTAPNLEVVKEEAHTQNDSQDPLSLTQGKDCQPDNLITNYNQSIQPTYTTEDLLQSRSSIENSESDSSVIDGMDVPTLLHGGSTFIYDYIKWHVDAPDDFIVEIVNDDELEDEENTKDPSPKIPKKSGRGSRGPEPKFVSSSPEYFCSICNRAFTTQFAHKRHNAVQHGVIAKDKAHFKCVECYKIFFCNDELNRHMIKAHNCPNTVIYRCDQCGRLFPSKYELARHKVKIHEPRTIPCTFCNEKFSRHFLMRDHMKRTHTRSLEVKCKTCNEMVPLSDMEAHMIREHSTTWKCLVCGKIFLKQSLMIQHELEQHSG</sequence>
<feature type="compositionally biased region" description="Polar residues" evidence="11">
    <location>
        <begin position="143"/>
        <end position="159"/>
    </location>
</feature>
<dbReference type="PROSITE" id="PS50950">
    <property type="entry name" value="ZF_THAP"/>
    <property type="match status" value="1"/>
</dbReference>
<organism evidence="14">
    <name type="scientific">Lepeophtheirus salmonis</name>
    <name type="common">Salmon louse</name>
    <name type="synonym">Caligus salmonis</name>
    <dbReference type="NCBI Taxonomy" id="72036"/>
    <lineage>
        <taxon>Eukaryota</taxon>
        <taxon>Metazoa</taxon>
        <taxon>Ecdysozoa</taxon>
        <taxon>Arthropoda</taxon>
        <taxon>Crustacea</taxon>
        <taxon>Multicrustacea</taxon>
        <taxon>Hexanauplia</taxon>
        <taxon>Copepoda</taxon>
        <taxon>Siphonostomatoida</taxon>
        <taxon>Caligidae</taxon>
        <taxon>Lepeophtheirus</taxon>
    </lineage>
</organism>
<comment type="similarity">
    <text evidence="8">Belongs to the snail C2H2-type zinc-finger protein family.</text>
</comment>
<name>A0A0K2U6G2_LEPSM</name>
<comment type="subcellular location">
    <subcellularLocation>
        <location evidence="1">Nucleus</location>
    </subcellularLocation>
</comment>
<accession>A0A0K2U6G2</accession>
<evidence type="ECO:0000256" key="11">
    <source>
        <dbReference type="SAM" id="MobiDB-lite"/>
    </source>
</evidence>
<reference evidence="14" key="1">
    <citation type="submission" date="2014-05" db="EMBL/GenBank/DDBJ databases">
        <authorList>
            <person name="Chronopoulou M."/>
        </authorList>
    </citation>
    <scope>NUCLEOTIDE SEQUENCE</scope>
    <source>
        <tissue evidence="14">Whole organism</tissue>
    </source>
</reference>
<dbReference type="SMART" id="SM00355">
    <property type="entry name" value="ZnF_C2H2"/>
    <property type="match status" value="6"/>
</dbReference>
<feature type="region of interest" description="Disordered" evidence="11">
    <location>
        <begin position="237"/>
        <end position="267"/>
    </location>
</feature>
<keyword evidence="7" id="KW-0539">Nucleus</keyword>
<dbReference type="GO" id="GO:0005634">
    <property type="term" value="C:nucleus"/>
    <property type="evidence" value="ECO:0007669"/>
    <property type="project" value="UniProtKB-SubCell"/>
</dbReference>
<keyword evidence="3" id="KW-0677">Repeat</keyword>
<evidence type="ECO:0000256" key="7">
    <source>
        <dbReference type="ARBA" id="ARBA00023242"/>
    </source>
</evidence>
<feature type="domain" description="C2H2-type" evidence="12">
    <location>
        <begin position="419"/>
        <end position="444"/>
    </location>
</feature>
<evidence type="ECO:0000256" key="8">
    <source>
        <dbReference type="ARBA" id="ARBA00037948"/>
    </source>
</evidence>
<keyword evidence="5" id="KW-0862">Zinc</keyword>
<dbReference type="Gene3D" id="3.30.160.60">
    <property type="entry name" value="Classic Zinc Finger"/>
    <property type="match status" value="3"/>
</dbReference>
<evidence type="ECO:0000256" key="5">
    <source>
        <dbReference type="ARBA" id="ARBA00022833"/>
    </source>
</evidence>
<dbReference type="GO" id="GO:0000978">
    <property type="term" value="F:RNA polymerase II cis-regulatory region sequence-specific DNA binding"/>
    <property type="evidence" value="ECO:0007669"/>
    <property type="project" value="TreeGrafter"/>
</dbReference>